<organism evidence="10 11">
    <name type="scientific">Sesamum indicum</name>
    <name type="common">Oriental sesame</name>
    <name type="synonym">Sesamum orientale</name>
    <dbReference type="NCBI Taxonomy" id="4182"/>
    <lineage>
        <taxon>Eukaryota</taxon>
        <taxon>Viridiplantae</taxon>
        <taxon>Streptophyta</taxon>
        <taxon>Embryophyta</taxon>
        <taxon>Tracheophyta</taxon>
        <taxon>Spermatophyta</taxon>
        <taxon>Magnoliopsida</taxon>
        <taxon>eudicotyledons</taxon>
        <taxon>Gunneridae</taxon>
        <taxon>Pentapetalae</taxon>
        <taxon>asterids</taxon>
        <taxon>lamiids</taxon>
        <taxon>Lamiales</taxon>
        <taxon>Pedaliaceae</taxon>
        <taxon>Sesamum</taxon>
    </lineage>
</organism>
<evidence type="ECO:0000256" key="6">
    <source>
        <dbReference type="ARBA" id="ARBA00023136"/>
    </source>
</evidence>
<gene>
    <name evidence="11" type="primary">LOC105165041</name>
</gene>
<proteinExistence type="predicted"/>
<dbReference type="PANTHER" id="PTHR24186:SF37">
    <property type="entry name" value="PGG DOMAIN-CONTAINING PROTEIN"/>
    <property type="match status" value="1"/>
</dbReference>
<feature type="transmembrane region" description="Helical" evidence="8">
    <location>
        <begin position="1264"/>
        <end position="1282"/>
    </location>
</feature>
<sequence length="1445" mass="161154">MERLETELFEAAAKGSITSLQKLLKKDPLILDRVVVNIFSETPLHVAAMLGHIDFVKEIMRIRPQLASELNSMRLSPLHLASAKGHVHIVRTLLSVDPRMCLTQDKKGLTPLHLASIKGRLEVMNILLQAKPDAAEVTVYRGENILHMCVKQYQLEALKLLVKTIDDPGFINSKDTGGNTVLHLAVEDKQVETIKFLLSVPALEVNALNLNGMTAVNVLIKSRRDVRDSEIEESLKLAGCFGTTETNTALHTYQNMASPLSPCPDHLISPMNMQTNSLRNLPIKQEDWLERKRSALMVVASLIATMAFQVGVNPPSGVWQDDNLVDSQGNPVSDPHRAGYSVMAHNYPKAYPRFYMINTTAFIASLSIILLLMSGLPIRRRFFMWILMVITWLAITAIALAYTVSIMVLTPSHEEKSVLSVVGYSVFVWLCLMALLLIGHTIRLIIKLNEGLAEPKIISGLERDRGMERSSEEVAEKRLYDAAARGDTRSLHELLKQDPLLLDRVSYTCPNKTPLHVATLQGYLAFVQEILNQNPQLAEELDLQQYSALHIASAKGYMEIARKLISAAPDMCLARDCQGRNPLHLAAMKGHVQVMAELIRKAPLAAREKLDRGLSLLHLCVKYCQLEALKMLVPSMNELLNSKDDHGDTILHMAVRDKQIEIIQYLVGSTSIDINAKNSEGQTAIDILKQNPTDATNLEIRKIFRPRLCNSSSTKTQQPEKWLTKKRDSIMVVAILIATMAFQAGVTPAGGVWQEDSTHDSNGNPVTNPHWAGEAVMARNHPKYYKSFMRANTVAFVSSLSTILLLISGLPFRRKLFLWILMVIMWLTITSIAVTYAISALVVTPRKNKKSLSNDIEIAVTVWCCVMGVLLVGNTVRLIDRWLKKKGIIVWRPRRYRNPSEINQVNAGQQSVGTLLLGPVEKSAVQIGGCKSKLKSSQKFHKSGEFEDPCALNAIKEKEMELLSLLDQDKQEDHQKHQIQQKKLQEAAIQGSVPSLSQLIQENPQLLRSSIYSMPENPLHTAALLGHLEFTKQLLDINPDLSKSVNSKGSSALHLASAKGHVNIVKKLVSVDSSMCFNLDGDGRSPLHLAAIKGRTVVLEELLRAEPEAAAVLTGGGESCLHLCVKYNRLEAMKVFLQCLKRDDRFVDWKDQDGNTVLHLAVAKKQIEIVRYLLENTGIETDARNANGLTALDLLLQSPGDLRDLEIKQCLDQGSSSRTDRNESMAIKADISKTFRTTPSKQTKVPSNIPKKHKHTDWLARKRNALMIVASLLATVAFQAGLSPPGGVWQDDFSGNPNSTTVSDKPHKAGQSVMAYTLPSKYGQYMIFNTIAFLASLSIILLQVSGLPMRRRRWMWTQMVTMWIAVTAQTLTYFVTLINMTPKRVERTVYQVAKISVLVWLALVGFVFIGNVTRAVLYILRTCGYIEEKEREPHVSREDEEDDVL</sequence>
<feature type="transmembrane region" description="Helical" evidence="8">
    <location>
        <begin position="421"/>
        <end position="446"/>
    </location>
</feature>
<dbReference type="InterPro" id="IPR026961">
    <property type="entry name" value="PGG_dom"/>
</dbReference>
<feature type="repeat" description="ANK" evidence="7">
    <location>
        <begin position="107"/>
        <end position="139"/>
    </location>
</feature>
<dbReference type="InterPro" id="IPR002110">
    <property type="entry name" value="Ankyrin_rpt"/>
</dbReference>
<dbReference type="Pfam" id="PF00023">
    <property type="entry name" value="Ank"/>
    <property type="match status" value="1"/>
</dbReference>
<dbReference type="GeneID" id="105165041"/>
<evidence type="ECO:0000313" key="10">
    <source>
        <dbReference type="Proteomes" id="UP000504604"/>
    </source>
</evidence>
<feature type="repeat" description="ANK" evidence="7">
    <location>
        <begin position="1082"/>
        <end position="1104"/>
    </location>
</feature>
<evidence type="ECO:0000313" key="11">
    <source>
        <dbReference type="RefSeq" id="XP_020549879.1"/>
    </source>
</evidence>
<keyword evidence="4 8" id="KW-1133">Transmembrane helix</keyword>
<evidence type="ECO:0000256" key="8">
    <source>
        <dbReference type="SAM" id="Phobius"/>
    </source>
</evidence>
<feature type="transmembrane region" description="Helical" evidence="8">
    <location>
        <begin position="354"/>
        <end position="373"/>
    </location>
</feature>
<dbReference type="Gene3D" id="1.25.40.20">
    <property type="entry name" value="Ankyrin repeat-containing domain"/>
    <property type="match status" value="4"/>
</dbReference>
<feature type="transmembrane region" description="Helical" evidence="8">
    <location>
        <begin position="1398"/>
        <end position="1420"/>
    </location>
</feature>
<keyword evidence="5 7" id="KW-0040">ANK repeat</keyword>
<feature type="transmembrane region" description="Helical" evidence="8">
    <location>
        <begin position="1322"/>
        <end position="1342"/>
    </location>
</feature>
<dbReference type="Pfam" id="PF13962">
    <property type="entry name" value="PGG"/>
    <property type="match status" value="3"/>
</dbReference>
<feature type="transmembrane region" description="Helical" evidence="8">
    <location>
        <begin position="816"/>
        <end position="838"/>
    </location>
</feature>
<dbReference type="RefSeq" id="XP_020549879.1">
    <property type="nucleotide sequence ID" value="XM_020694220.1"/>
</dbReference>
<protein>
    <submittedName>
        <fullName evidence="11">Uncharacterized protein LOC105165041</fullName>
    </submittedName>
</protein>
<feature type="repeat" description="ANK" evidence="7">
    <location>
        <begin position="1048"/>
        <end position="1070"/>
    </location>
</feature>
<evidence type="ECO:0000256" key="3">
    <source>
        <dbReference type="ARBA" id="ARBA00022737"/>
    </source>
</evidence>
<keyword evidence="6 8" id="KW-0472">Membrane</keyword>
<dbReference type="OrthoDB" id="912033at2759"/>
<comment type="subcellular location">
    <subcellularLocation>
        <location evidence="1">Membrane</location>
        <topology evidence="1">Multi-pass membrane protein</topology>
    </subcellularLocation>
</comment>
<name>A0A8M8V0S7_SESIN</name>
<evidence type="ECO:0000256" key="2">
    <source>
        <dbReference type="ARBA" id="ARBA00022692"/>
    </source>
</evidence>
<dbReference type="InterPro" id="IPR036770">
    <property type="entry name" value="Ankyrin_rpt-contain_sf"/>
</dbReference>
<dbReference type="KEGG" id="sind:105165041"/>
<dbReference type="Pfam" id="PF12796">
    <property type="entry name" value="Ank_2"/>
    <property type="match status" value="6"/>
</dbReference>
<evidence type="ECO:0000256" key="5">
    <source>
        <dbReference type="ARBA" id="ARBA00023043"/>
    </source>
</evidence>
<evidence type="ECO:0000256" key="7">
    <source>
        <dbReference type="PROSITE-ProRule" id="PRU00023"/>
    </source>
</evidence>
<keyword evidence="2 8" id="KW-0812">Transmembrane</keyword>
<accession>A0A8M8V0S7</accession>
<dbReference type="SMART" id="SM00248">
    <property type="entry name" value="ANK"/>
    <property type="match status" value="16"/>
</dbReference>
<dbReference type="Proteomes" id="UP000504604">
    <property type="component" value="Linkage group LG6"/>
</dbReference>
<dbReference type="PROSITE" id="PS50088">
    <property type="entry name" value="ANK_REPEAT"/>
    <property type="match status" value="7"/>
</dbReference>
<keyword evidence="10" id="KW-1185">Reference proteome</keyword>
<feature type="domain" description="PGG" evidence="9">
    <location>
        <begin position="720"/>
        <end position="842"/>
    </location>
</feature>
<evidence type="ECO:0000256" key="1">
    <source>
        <dbReference type="ARBA" id="ARBA00004141"/>
    </source>
</evidence>
<feature type="repeat" description="ANK" evidence="7">
    <location>
        <begin position="1153"/>
        <end position="1176"/>
    </location>
</feature>
<feature type="transmembrane region" description="Helical" evidence="8">
    <location>
        <begin position="1354"/>
        <end position="1378"/>
    </location>
</feature>
<evidence type="ECO:0000256" key="4">
    <source>
        <dbReference type="ARBA" id="ARBA00022989"/>
    </source>
</evidence>
<keyword evidence="3" id="KW-0677">Repeat</keyword>
<dbReference type="PROSITE" id="PS50297">
    <property type="entry name" value="ANK_REP_REGION"/>
    <property type="match status" value="7"/>
</dbReference>
<feature type="domain" description="PGG" evidence="9">
    <location>
        <begin position="287"/>
        <end position="408"/>
    </location>
</feature>
<feature type="transmembrane region" description="Helical" evidence="8">
    <location>
        <begin position="787"/>
        <end position="807"/>
    </location>
</feature>
<feature type="transmembrane region" description="Helical" evidence="8">
    <location>
        <begin position="858"/>
        <end position="879"/>
    </location>
</feature>
<reference evidence="11" key="1">
    <citation type="submission" date="2025-08" db="UniProtKB">
        <authorList>
            <consortium name="RefSeq"/>
        </authorList>
    </citation>
    <scope>IDENTIFICATION</scope>
</reference>
<feature type="transmembrane region" description="Helical" evidence="8">
    <location>
        <begin position="385"/>
        <end position="409"/>
    </location>
</feature>
<feature type="repeat" description="ANK" evidence="7">
    <location>
        <begin position="646"/>
        <end position="679"/>
    </location>
</feature>
<feature type="repeat" description="ANK" evidence="7">
    <location>
        <begin position="578"/>
        <end position="601"/>
    </location>
</feature>
<feature type="repeat" description="ANK" evidence="7">
    <location>
        <begin position="73"/>
        <end position="95"/>
    </location>
</feature>
<dbReference type="GO" id="GO:0005886">
    <property type="term" value="C:plasma membrane"/>
    <property type="evidence" value="ECO:0007669"/>
    <property type="project" value="TreeGrafter"/>
</dbReference>
<dbReference type="SUPFAM" id="SSF48403">
    <property type="entry name" value="Ankyrin repeat"/>
    <property type="match status" value="3"/>
</dbReference>
<evidence type="ECO:0000259" key="9">
    <source>
        <dbReference type="Pfam" id="PF13962"/>
    </source>
</evidence>
<dbReference type="PANTHER" id="PTHR24186">
    <property type="entry name" value="PROTEIN PHOSPHATASE 1 REGULATORY SUBUNIT"/>
    <property type="match status" value="1"/>
</dbReference>
<feature type="domain" description="PGG" evidence="9">
    <location>
        <begin position="1257"/>
        <end position="1377"/>
    </location>
</feature>
<feature type="transmembrane region" description="Helical" evidence="8">
    <location>
        <begin position="730"/>
        <end position="753"/>
    </location>
</feature>